<dbReference type="EC" id="2.3.1.234" evidence="1"/>
<keyword evidence="6" id="KW-0012">Acyltransferase</keyword>
<evidence type="ECO:0000256" key="4">
    <source>
        <dbReference type="ARBA" id="ARBA00022723"/>
    </source>
</evidence>
<dbReference type="GO" id="GO:0002949">
    <property type="term" value="P:tRNA threonylcarbamoyladenosine modification"/>
    <property type="evidence" value="ECO:0007669"/>
    <property type="project" value="InterPro"/>
</dbReference>
<evidence type="ECO:0000313" key="10">
    <source>
        <dbReference type="Proteomes" id="UP000509367"/>
    </source>
</evidence>
<dbReference type="GO" id="GO:0046872">
    <property type="term" value="F:metal ion binding"/>
    <property type="evidence" value="ECO:0007669"/>
    <property type="project" value="UniProtKB-KW"/>
</dbReference>
<evidence type="ECO:0000256" key="5">
    <source>
        <dbReference type="ARBA" id="ARBA00023004"/>
    </source>
</evidence>
<dbReference type="Gene3D" id="3.30.420.40">
    <property type="match status" value="2"/>
</dbReference>
<evidence type="ECO:0000313" key="9">
    <source>
        <dbReference type="EMBL" id="QKV19549.1"/>
    </source>
</evidence>
<keyword evidence="10" id="KW-1185">Reference proteome</keyword>
<evidence type="ECO:0000256" key="6">
    <source>
        <dbReference type="ARBA" id="ARBA00023315"/>
    </source>
</evidence>
<reference evidence="9 10" key="1">
    <citation type="submission" date="2020-06" db="EMBL/GenBank/DDBJ databases">
        <title>Oricola thermophila sp. nov. isolated from a tidal sediments.</title>
        <authorList>
            <person name="Kwon K.K."/>
            <person name="Yang S.-H."/>
            <person name="Park M.-J."/>
        </authorList>
    </citation>
    <scope>NUCLEOTIDE SEQUENCE [LARGE SCALE GENOMIC DNA]</scope>
    <source>
        <strain evidence="9 10">MEBiC13590</strain>
    </source>
</reference>
<dbReference type="GO" id="GO:0005829">
    <property type="term" value="C:cytosol"/>
    <property type="evidence" value="ECO:0007669"/>
    <property type="project" value="TreeGrafter"/>
</dbReference>
<dbReference type="Proteomes" id="UP000509367">
    <property type="component" value="Chromosome"/>
</dbReference>
<dbReference type="InterPro" id="IPR043129">
    <property type="entry name" value="ATPase_NBD"/>
</dbReference>
<dbReference type="GO" id="GO:0061711">
    <property type="term" value="F:tRNA N(6)-L-threonylcarbamoyladenine synthase activity"/>
    <property type="evidence" value="ECO:0007669"/>
    <property type="project" value="UniProtKB-EC"/>
</dbReference>
<protein>
    <recommendedName>
        <fullName evidence="1">N(6)-L-threonylcarbamoyladenine synthase</fullName>
        <ecNumber evidence="1">2.3.1.234</ecNumber>
    </recommendedName>
</protein>
<dbReference type="InterPro" id="IPR017861">
    <property type="entry name" value="KAE1/TsaD"/>
</dbReference>
<evidence type="ECO:0000256" key="1">
    <source>
        <dbReference type="ARBA" id="ARBA00012156"/>
    </source>
</evidence>
<keyword evidence="4" id="KW-0479">Metal-binding</keyword>
<dbReference type="PANTHER" id="PTHR11735:SF11">
    <property type="entry name" value="TRNA THREONYLCARBAMOYLADENOSINE BIOSYNTHESIS PROTEIN TSAB"/>
    <property type="match status" value="1"/>
</dbReference>
<proteinExistence type="predicted"/>
<dbReference type="InterPro" id="IPR000905">
    <property type="entry name" value="Gcp-like_dom"/>
</dbReference>
<evidence type="ECO:0000256" key="2">
    <source>
        <dbReference type="ARBA" id="ARBA00022679"/>
    </source>
</evidence>
<comment type="catalytic activity">
    <reaction evidence="7">
        <text>L-threonylcarbamoyladenylate + adenosine(37) in tRNA = N(6)-L-threonylcarbamoyladenosine(37) in tRNA + AMP + H(+)</text>
        <dbReference type="Rhea" id="RHEA:37059"/>
        <dbReference type="Rhea" id="RHEA-COMP:10162"/>
        <dbReference type="Rhea" id="RHEA-COMP:10163"/>
        <dbReference type="ChEBI" id="CHEBI:15378"/>
        <dbReference type="ChEBI" id="CHEBI:73682"/>
        <dbReference type="ChEBI" id="CHEBI:74411"/>
        <dbReference type="ChEBI" id="CHEBI:74418"/>
        <dbReference type="ChEBI" id="CHEBI:456215"/>
        <dbReference type="EC" id="2.3.1.234"/>
    </reaction>
</comment>
<dbReference type="SUPFAM" id="SSF53067">
    <property type="entry name" value="Actin-like ATPase domain"/>
    <property type="match status" value="1"/>
</dbReference>
<dbReference type="EMBL" id="CP054836">
    <property type="protein sequence ID" value="QKV19549.1"/>
    <property type="molecule type" value="Genomic_DNA"/>
</dbReference>
<keyword evidence="2 9" id="KW-0808">Transferase</keyword>
<dbReference type="Pfam" id="PF00814">
    <property type="entry name" value="TsaD"/>
    <property type="match status" value="1"/>
</dbReference>
<feature type="domain" description="Gcp-like" evidence="8">
    <location>
        <begin position="29"/>
        <end position="126"/>
    </location>
</feature>
<dbReference type="RefSeq" id="WP_175277441.1">
    <property type="nucleotide sequence ID" value="NZ_CP054836.1"/>
</dbReference>
<gene>
    <name evidence="9" type="primary">tsaB</name>
    <name evidence="9" type="ORF">HTY61_14350</name>
</gene>
<keyword evidence="5" id="KW-0408">Iron</keyword>
<dbReference type="NCBIfam" id="TIGR03725">
    <property type="entry name" value="T6A_YeaZ"/>
    <property type="match status" value="1"/>
</dbReference>
<dbReference type="PRINTS" id="PR00789">
    <property type="entry name" value="OSIALOPTASE"/>
</dbReference>
<organism evidence="9 10">
    <name type="scientific">Oricola thermophila</name>
    <dbReference type="NCBI Taxonomy" id="2742145"/>
    <lineage>
        <taxon>Bacteria</taxon>
        <taxon>Pseudomonadati</taxon>
        <taxon>Pseudomonadota</taxon>
        <taxon>Alphaproteobacteria</taxon>
        <taxon>Hyphomicrobiales</taxon>
        <taxon>Ahrensiaceae</taxon>
        <taxon>Oricola</taxon>
    </lineage>
</organism>
<evidence type="ECO:0000256" key="7">
    <source>
        <dbReference type="ARBA" id="ARBA00048117"/>
    </source>
</evidence>
<keyword evidence="3" id="KW-0819">tRNA processing</keyword>
<evidence type="ECO:0000259" key="8">
    <source>
        <dbReference type="Pfam" id="PF00814"/>
    </source>
</evidence>
<name>A0A6N1VK19_9HYPH</name>
<dbReference type="InterPro" id="IPR022496">
    <property type="entry name" value="T6A_TsaB"/>
</dbReference>
<sequence length="222" mass="22040">MLTLAIDTAARFCSACAWDGKRVLGVEERDIGRGHAEQLMEVVAGALAGAGRAFSDIGRIAVAVGPGSFTGIRVGVAAARGFGLALGAPVVGITTLEALAEDARGVAAGALAVAVHGGRGQVFLQSFAADGAPVGEPVAVPLEEAASLVAPSIGCIAGNAATDIAAALGRPVQAVLDRPTGSITTIARLAERSGRRPVPLYLRGADARPQSGFALPRTGSGA</sequence>
<dbReference type="PANTHER" id="PTHR11735">
    <property type="entry name" value="TRNA N6-ADENOSINE THREONYLCARBAMOYLTRANSFERASE"/>
    <property type="match status" value="1"/>
</dbReference>
<evidence type="ECO:0000256" key="3">
    <source>
        <dbReference type="ARBA" id="ARBA00022694"/>
    </source>
</evidence>
<dbReference type="KEGG" id="orm:HTY61_14350"/>
<accession>A0A6N1VK19</accession>
<dbReference type="AlphaFoldDB" id="A0A6N1VK19"/>